<keyword evidence="1" id="KW-0677">Repeat</keyword>
<dbReference type="SUPFAM" id="SSF52540">
    <property type="entry name" value="P-loop containing nucleoside triphosphate hydrolases"/>
    <property type="match status" value="1"/>
</dbReference>
<sequence length="1121" mass="122209">MTTIPIFLSSTFRDFHRERDILVREVAPQIDDALREFGCRVDLIDLRWGVGADVIDMEDDVKYARVLSVCFDEIERARPLFVGLVGQRYGWVPSLMAASNITGSRLDVDPAGMSATALEIEYGAFASPDEAMHTLFFFRAIDGRKPVGFEDDDLTLVHGLRDRISSTASSNSQWSVNNYVLKAESGQISDFAPFTDLATKLLIRTAVERARALPERPANPLAAAESLFFESRVVVEGRETLIDQVVNLLRAGMSVCLLGESGIGKSAIWCKAIDQVNESRIVLRAAIPSSELLTSNSGVVRRLASQLGLTPPPSVDDRGLLDWWRNEVKNRDGLVVGIDGVDSLDLGGAREDLGCVLGMPATHFVTTTDHEHARRLRANGFAIVEVGPLSVPSSATAASALVKKLQRTLPQRAIMLLADRPRSPLWLQLALGEITSLGEGDFAVIDNSDPVRALSDLVEQTVAQLPNDMPSMIQRQISRIGKQLGLNPTNAILGGLALSRSGLAPVDLAVSMGVTELDVAVVRRSFGGLICECGLDGRLGFAHSAVKIAIDSSFPLTHDGYRQDLHWRTAQTLIRNAQDDQVRHADALWHAISAGSEKSAAAASEWILIGLGKGPSGLPAYVVRVLVSAVRVYGAQNAFFDSISEKVVLGVTRAMTGGAVSGVPPQGMRELAIRLLGRAQEMVLRPVHNGSIANEALASALRAAVEFDSEEINNYLAALEEFLIASKDGHSEVYLAFGQVAYAVEREKARALIDRAVNWAELAILTHIFSRKDRSAATPMSWGIDVSGWSNLCVLLEVAHHFGVVQGAPTRILRYCELVVRADPEDRARRRNYAAARIFAWVKDEAPDSERDGAVAELKNLLASQPDDEECIRLMHAANPDGSEASNHRLLRPIDGLSMQWSARFTTDERVAYGLWHEAAMMTIAAIDRGQRTAEQFHRLAMRLFVLTKFSCEPDPGAKLTQSLTWLESAAILDGSVISASSLVNYNQLTTTGFSKTEHVRSLLRIVNTIGHGWVATLIPLTCAWARYLNQSGETVEEAVLLLEAAALVQSWEYSPQFAEAREASRKHGGTSFGPKYHARSVAKDLRIVFGLIGRRNLVLRGRIVIAIAKLDQIAVPPTGP</sequence>
<evidence type="ECO:0000259" key="2">
    <source>
        <dbReference type="Pfam" id="PF13271"/>
    </source>
</evidence>
<keyword evidence="4" id="KW-1185">Reference proteome</keyword>
<evidence type="ECO:0000313" key="4">
    <source>
        <dbReference type="Proteomes" id="UP001185899"/>
    </source>
</evidence>
<gene>
    <name evidence="3" type="ORF">R3P95_14545</name>
</gene>
<feature type="domain" description="DUF4062" evidence="2">
    <location>
        <begin position="6"/>
        <end position="122"/>
    </location>
</feature>
<dbReference type="PANTHER" id="PTHR19860">
    <property type="entry name" value="DDB1- AND CUL4-ASSOCIATED FACTOR 12-RELATED"/>
    <property type="match status" value="1"/>
</dbReference>
<evidence type="ECO:0000256" key="1">
    <source>
        <dbReference type="ARBA" id="ARBA00022737"/>
    </source>
</evidence>
<protein>
    <submittedName>
        <fullName evidence="3">DUF4062 domain-containing protein</fullName>
    </submittedName>
</protein>
<evidence type="ECO:0000313" key="3">
    <source>
        <dbReference type="EMBL" id="MDV6231773.1"/>
    </source>
</evidence>
<proteinExistence type="predicted"/>
<dbReference type="Proteomes" id="UP001185899">
    <property type="component" value="Unassembled WGS sequence"/>
</dbReference>
<dbReference type="EMBL" id="JAWLKE010000005">
    <property type="protein sequence ID" value="MDV6231773.1"/>
    <property type="molecule type" value="Genomic_DNA"/>
</dbReference>
<dbReference type="Pfam" id="PF13271">
    <property type="entry name" value="DUF4062"/>
    <property type="match status" value="1"/>
</dbReference>
<name>A0ABU4AZV2_9NOCA</name>
<reference evidence="3 4" key="1">
    <citation type="submission" date="2023-10" db="EMBL/GenBank/DDBJ databases">
        <title>Development of a sustainable strategy for remediation of hydrocarbon-contaminated territories based on the waste exchange concept.</title>
        <authorList>
            <person name="Krivoruchko A."/>
        </authorList>
    </citation>
    <scope>NUCLEOTIDE SEQUENCE [LARGE SCALE GENOMIC DNA]</scope>
    <source>
        <strain evidence="3 4">IEGM 1322</strain>
    </source>
</reference>
<organism evidence="3 4">
    <name type="scientific">Rhodococcus cercidiphylli</name>
    <dbReference type="NCBI Taxonomy" id="489916"/>
    <lineage>
        <taxon>Bacteria</taxon>
        <taxon>Bacillati</taxon>
        <taxon>Actinomycetota</taxon>
        <taxon>Actinomycetes</taxon>
        <taxon>Mycobacteriales</taxon>
        <taxon>Nocardiaceae</taxon>
        <taxon>Rhodococcus</taxon>
    </lineage>
</organism>
<comment type="caution">
    <text evidence="3">The sequence shown here is derived from an EMBL/GenBank/DDBJ whole genome shotgun (WGS) entry which is preliminary data.</text>
</comment>
<dbReference type="InterPro" id="IPR051191">
    <property type="entry name" value="DCAF12"/>
</dbReference>
<dbReference type="RefSeq" id="WP_317548625.1">
    <property type="nucleotide sequence ID" value="NZ_JAWLKE010000005.1"/>
</dbReference>
<dbReference type="PANTHER" id="PTHR19860:SF40">
    <property type="entry name" value="WD40 REPEAT-CONTAINING PROTEIN"/>
    <property type="match status" value="1"/>
</dbReference>
<accession>A0ABU4AZV2</accession>
<dbReference type="InterPro" id="IPR025139">
    <property type="entry name" value="DUF4062"/>
</dbReference>
<dbReference type="InterPro" id="IPR027417">
    <property type="entry name" value="P-loop_NTPase"/>
</dbReference>